<keyword evidence="3 7" id="KW-1133">Transmembrane helix</keyword>
<dbReference type="GO" id="GO:0019842">
    <property type="term" value="F:vitamin binding"/>
    <property type="evidence" value="ECO:0007669"/>
    <property type="project" value="TreeGrafter"/>
</dbReference>
<protein>
    <submittedName>
        <fullName evidence="9">Vitamin K-dependent gamma-carboxylase</fullName>
    </submittedName>
</protein>
<evidence type="ECO:0000256" key="3">
    <source>
        <dbReference type="ARBA" id="ARBA00022989"/>
    </source>
</evidence>
<dbReference type="PANTHER" id="PTHR12639:SF7">
    <property type="entry name" value="HTTM DOMAIN-CONTAINING PROTEIN"/>
    <property type="match status" value="1"/>
</dbReference>
<feature type="transmembrane region" description="Helical" evidence="7">
    <location>
        <begin position="79"/>
        <end position="112"/>
    </location>
</feature>
<dbReference type="STRING" id="478744.SAMN05444359_101116"/>
<dbReference type="RefSeq" id="WP_090164862.1">
    <property type="nucleotide sequence ID" value="NZ_FOFB01000001.1"/>
</dbReference>
<gene>
    <name evidence="9" type="ORF">SAMN05444359_101116</name>
</gene>
<reference evidence="10" key="1">
    <citation type="submission" date="2016-10" db="EMBL/GenBank/DDBJ databases">
        <authorList>
            <person name="Varghese N."/>
            <person name="Submissions S."/>
        </authorList>
    </citation>
    <scope>NUCLEOTIDE SEQUENCE [LARGE SCALE GENOMIC DNA]</scope>
    <source>
        <strain evidence="10">DSM 24740</strain>
    </source>
</reference>
<dbReference type="PANTHER" id="PTHR12639">
    <property type="entry name" value="VITAMIN K-DEPENDENT GAMMA-CARBOXYLASE"/>
    <property type="match status" value="1"/>
</dbReference>
<dbReference type="Proteomes" id="UP000199021">
    <property type="component" value="Unassembled WGS sequence"/>
</dbReference>
<feature type="transmembrane region" description="Helical" evidence="7">
    <location>
        <begin position="330"/>
        <end position="348"/>
    </location>
</feature>
<dbReference type="SMART" id="SM00752">
    <property type="entry name" value="HTTM"/>
    <property type="match status" value="1"/>
</dbReference>
<evidence type="ECO:0000256" key="1">
    <source>
        <dbReference type="ARBA" id="ARBA00004127"/>
    </source>
</evidence>
<keyword evidence="6" id="KW-0456">Lyase</keyword>
<feature type="transmembrane region" description="Helical" evidence="7">
    <location>
        <begin position="29"/>
        <end position="48"/>
    </location>
</feature>
<dbReference type="Pfam" id="PF05090">
    <property type="entry name" value="HTTM"/>
    <property type="match status" value="1"/>
</dbReference>
<dbReference type="Pfam" id="PF22777">
    <property type="entry name" value="VKGC_lumenal_dom"/>
    <property type="match status" value="1"/>
</dbReference>
<dbReference type="EMBL" id="FOFB01000001">
    <property type="protein sequence ID" value="SEP57885.1"/>
    <property type="molecule type" value="Genomic_DNA"/>
</dbReference>
<dbReference type="OrthoDB" id="341137at2"/>
<feature type="transmembrane region" description="Helical" evidence="7">
    <location>
        <begin position="155"/>
        <end position="174"/>
    </location>
</feature>
<dbReference type="AlphaFoldDB" id="A0A1H8Z0B1"/>
<accession>A0A1H8Z0B1</accession>
<evidence type="ECO:0000256" key="2">
    <source>
        <dbReference type="ARBA" id="ARBA00022692"/>
    </source>
</evidence>
<evidence type="ECO:0000313" key="10">
    <source>
        <dbReference type="Proteomes" id="UP000199021"/>
    </source>
</evidence>
<comment type="subcellular location">
    <subcellularLocation>
        <location evidence="1">Endomembrane system</location>
        <topology evidence="1">Multi-pass membrane protein</topology>
    </subcellularLocation>
</comment>
<name>A0A1H8Z0B1_9BACT</name>
<proteinExistence type="predicted"/>
<evidence type="ECO:0000256" key="7">
    <source>
        <dbReference type="SAM" id="Phobius"/>
    </source>
</evidence>
<keyword evidence="4 7" id="KW-0472">Membrane</keyword>
<sequence length="478" mass="55006">MNDKLPPGQSGLSSVFLSGNDTVSAAPLATFRIGFGLMMLLSVIRFWWNGWIEKLYLEPEYFFSYRYFEWVKPLGDWTYLLFGIIALSAFLMMIGWRFRLASIAFFLSFTYVELMDKTTYLNHYYFVSILAFTLIWLPAASAYSADTGWQKGQGVPGWTITALKVLVGVVYFYAGLAKLNSDWLLHAQPLAIWLPAKYSIPLLGDLLQQRWVQYAFSWSGAAYDLLIPFLLLWRPTRIFAFILVVVFHLLTRVLFPIGMFPYVMIVSATIFFAPAVHERFLDWVSLTVRSIWPGSRSTTEENISALRQAQQGAQTQVQGKVKKQSALPPYIVATIIVLHLLLPWRYLLHSGELFWTEEGYRFSWRVMLMEKAGYTNFRLVDPDTGKSRVINPGDYLTTFQEKQMSTQPDFILEFAHFLAREKKNASGRQPEVYVESYVALNGRGSQVYVRPDLDLTTITFSTPRTEWLMPFEDSIYGL</sequence>
<feature type="domain" description="HTTM-like" evidence="8">
    <location>
        <begin position="20"/>
        <end position="276"/>
    </location>
</feature>
<feature type="transmembrane region" description="Helical" evidence="7">
    <location>
        <begin position="124"/>
        <end position="143"/>
    </location>
</feature>
<dbReference type="InterPro" id="IPR007782">
    <property type="entry name" value="VKG_COase"/>
</dbReference>
<feature type="transmembrane region" description="Helical" evidence="7">
    <location>
        <begin position="240"/>
        <end position="273"/>
    </location>
</feature>
<organism evidence="9 10">
    <name type="scientific">Neolewinella agarilytica</name>
    <dbReference type="NCBI Taxonomy" id="478744"/>
    <lineage>
        <taxon>Bacteria</taxon>
        <taxon>Pseudomonadati</taxon>
        <taxon>Bacteroidota</taxon>
        <taxon>Saprospiria</taxon>
        <taxon>Saprospirales</taxon>
        <taxon>Lewinellaceae</taxon>
        <taxon>Neolewinella</taxon>
    </lineage>
</organism>
<dbReference type="GO" id="GO:0008488">
    <property type="term" value="F:gamma-glutamyl carboxylase activity"/>
    <property type="evidence" value="ECO:0007669"/>
    <property type="project" value="InterPro"/>
</dbReference>
<dbReference type="InterPro" id="IPR053935">
    <property type="entry name" value="VKGC_lumenal_dom"/>
</dbReference>
<evidence type="ECO:0000256" key="5">
    <source>
        <dbReference type="ARBA" id="ARBA00023157"/>
    </source>
</evidence>
<evidence type="ECO:0000256" key="6">
    <source>
        <dbReference type="ARBA" id="ARBA00023239"/>
    </source>
</evidence>
<dbReference type="InParanoid" id="A0A1H8Z0B1"/>
<dbReference type="InterPro" id="IPR011020">
    <property type="entry name" value="HTTM-like"/>
</dbReference>
<evidence type="ECO:0000259" key="8">
    <source>
        <dbReference type="SMART" id="SM00752"/>
    </source>
</evidence>
<evidence type="ECO:0000256" key="4">
    <source>
        <dbReference type="ARBA" id="ARBA00023136"/>
    </source>
</evidence>
<keyword evidence="10" id="KW-1185">Reference proteome</keyword>
<evidence type="ECO:0000313" key="9">
    <source>
        <dbReference type="EMBL" id="SEP57885.1"/>
    </source>
</evidence>
<keyword evidence="5" id="KW-1015">Disulfide bond</keyword>
<dbReference type="InterPro" id="IPR053934">
    <property type="entry name" value="HTTM_dom"/>
</dbReference>
<keyword evidence="2 7" id="KW-0812">Transmembrane</keyword>
<dbReference type="GO" id="GO:0012505">
    <property type="term" value="C:endomembrane system"/>
    <property type="evidence" value="ECO:0007669"/>
    <property type="project" value="UniProtKB-SubCell"/>
</dbReference>